<organism evidence="1 2">
    <name type="scientific">Steinernema glaseri</name>
    <dbReference type="NCBI Taxonomy" id="37863"/>
    <lineage>
        <taxon>Eukaryota</taxon>
        <taxon>Metazoa</taxon>
        <taxon>Ecdysozoa</taxon>
        <taxon>Nematoda</taxon>
        <taxon>Chromadorea</taxon>
        <taxon>Rhabditida</taxon>
        <taxon>Tylenchina</taxon>
        <taxon>Panagrolaimomorpha</taxon>
        <taxon>Strongyloidoidea</taxon>
        <taxon>Steinernematidae</taxon>
        <taxon>Steinernema</taxon>
    </lineage>
</organism>
<dbReference type="WBParaSite" id="L893_g2178.t1">
    <property type="protein sequence ID" value="L893_g2178.t1"/>
    <property type="gene ID" value="L893_g2178"/>
</dbReference>
<reference evidence="2" key="1">
    <citation type="submission" date="2016-11" db="UniProtKB">
        <authorList>
            <consortium name="WormBaseParasite"/>
        </authorList>
    </citation>
    <scope>IDENTIFICATION</scope>
</reference>
<sequence>MMKWYMIVDTANRHVVALYLDLDVTDAFNSPSQTEGLLLHNKLRFIAVLYLKNASSKHMNENHGCAYRMTLEAPQLLSSPKKTSKCDIIDEGMMTNVKTMN</sequence>
<evidence type="ECO:0000313" key="1">
    <source>
        <dbReference type="Proteomes" id="UP000095287"/>
    </source>
</evidence>
<proteinExistence type="predicted"/>
<accession>A0A1I7Z0U4</accession>
<keyword evidence="1" id="KW-1185">Reference proteome</keyword>
<dbReference type="Proteomes" id="UP000095287">
    <property type="component" value="Unplaced"/>
</dbReference>
<dbReference type="AlphaFoldDB" id="A0A1I7Z0U4"/>
<protein>
    <submittedName>
        <fullName evidence="2">ULP_PROTEASE domain-containing protein</fullName>
    </submittedName>
</protein>
<name>A0A1I7Z0U4_9BILA</name>
<evidence type="ECO:0000313" key="2">
    <source>
        <dbReference type="WBParaSite" id="L893_g2178.t1"/>
    </source>
</evidence>